<proteinExistence type="predicted"/>
<dbReference type="PANTHER" id="PTHR36220">
    <property type="entry name" value="UNNAMED PRODUCT"/>
    <property type="match status" value="1"/>
</dbReference>
<dbReference type="Pfam" id="PF14312">
    <property type="entry name" value="FG-GAP_2"/>
    <property type="match status" value="7"/>
</dbReference>
<reference evidence="4 5" key="1">
    <citation type="journal article" date="2007" name="Proc. Natl. Acad. Sci. U.S.A.">
        <title>The genome of Syntrophus aciditrophicus: life at the thermodynamic limit of microbial growth.</title>
        <authorList>
            <person name="McInerney M.J."/>
            <person name="Rohlin L."/>
            <person name="Mouttaki H."/>
            <person name="Kim U."/>
            <person name="Krupp R.S."/>
            <person name="Rios-Hernandez L."/>
            <person name="Sieber J."/>
            <person name="Struchtemeyer C.G."/>
            <person name="Bhattacharyya A."/>
            <person name="Campbell J.W."/>
            <person name="Gunsalus R.P."/>
        </authorList>
    </citation>
    <scope>NUCLEOTIDE SEQUENCE [LARGE SCALE GENOMIC DNA]</scope>
    <source>
        <strain evidence="4 5">SB</strain>
    </source>
</reference>
<name>Q2LY93_SYNAS</name>
<dbReference type="eggNOG" id="COG3203">
    <property type="taxonomic scope" value="Bacteria"/>
</dbReference>
<dbReference type="SUPFAM" id="SSF69318">
    <property type="entry name" value="Integrin alpha N-terminal domain"/>
    <property type="match status" value="2"/>
</dbReference>
<dbReference type="SMART" id="SM00191">
    <property type="entry name" value="Int_alpha"/>
    <property type="match status" value="6"/>
</dbReference>
<keyword evidence="5" id="KW-1185">Reference proteome</keyword>
<evidence type="ECO:0000256" key="1">
    <source>
        <dbReference type="ARBA" id="ARBA00022729"/>
    </source>
</evidence>
<keyword evidence="1" id="KW-0732">Signal</keyword>
<accession>Q2LY93</accession>
<gene>
    <name evidence="4" type="ORF">SYN_00845</name>
</gene>
<dbReference type="Proteomes" id="UP000001933">
    <property type="component" value="Chromosome"/>
</dbReference>
<dbReference type="PROSITE" id="PS51470">
    <property type="entry name" value="FG_GAP"/>
    <property type="match status" value="1"/>
</dbReference>
<keyword evidence="3" id="KW-0325">Glycoprotein</keyword>
<dbReference type="KEGG" id="sat:SYN_00845"/>
<evidence type="ECO:0000313" key="4">
    <source>
        <dbReference type="EMBL" id="ABC76034.1"/>
    </source>
</evidence>
<sequence>MKKIIYISSITAFFLLTFISFGIGGVDAMEQPPADEVRLTADDPVANAEFGRSVAIDGDLVAVGAGGAAAGSVENAGAVYLFKRQGLTYVPEEKLVAPDATNGAEFGRAVAIQGNMVIVGARFAQVEGFSQAGAAYIFRKYGGSWHLEEKITSPTPADEDNFGRALAVHGDLLVITARKEAINEEDVGAAYVYYYRDGKWMNEAKLTASDASAGAHFGQSVTARGDLIAIGARNADPKGAGAVYLFRQSGNVWGQVAKLTPPGGNKNDHFGFTVAMVGDVIAVGARRADPDGLTDAGAAYVFSLEGDSFELIVRLTASDTNAGDEFGQSIALAVDVIAVGAWKDDIEGKANQGSIYLFHRMGNLWFETEKLTASDGLAGDEFGYSLSAFGNDMVTGAHFADFNAGVDSNEGASYVIPLKP</sequence>
<dbReference type="STRING" id="56780.SYN_00845"/>
<dbReference type="InParanoid" id="Q2LY93"/>
<keyword evidence="2" id="KW-0677">Repeat</keyword>
<dbReference type="OrthoDB" id="8481850at2"/>
<dbReference type="RefSeq" id="WP_011416069.1">
    <property type="nucleotide sequence ID" value="NC_007759.1"/>
</dbReference>
<evidence type="ECO:0000256" key="3">
    <source>
        <dbReference type="ARBA" id="ARBA00023180"/>
    </source>
</evidence>
<dbReference type="HOGENOM" id="CLU_681220_0_0_7"/>
<dbReference type="InterPro" id="IPR013517">
    <property type="entry name" value="FG-GAP"/>
</dbReference>
<dbReference type="InterPro" id="IPR028994">
    <property type="entry name" value="Integrin_alpha_N"/>
</dbReference>
<dbReference type="InterPro" id="IPR013519">
    <property type="entry name" value="Int_alpha_beta-p"/>
</dbReference>
<dbReference type="AlphaFoldDB" id="Q2LY93"/>
<dbReference type="PANTHER" id="PTHR36220:SF1">
    <property type="entry name" value="GAMMA TUBULIN COMPLEX COMPONENT C-TERMINAL DOMAIN-CONTAINING PROTEIN"/>
    <property type="match status" value="1"/>
</dbReference>
<dbReference type="Gene3D" id="2.130.10.130">
    <property type="entry name" value="Integrin alpha, N-terminal"/>
    <property type="match status" value="3"/>
</dbReference>
<protein>
    <submittedName>
        <fullName evidence="4">Hypothetical exported protein</fullName>
    </submittedName>
</protein>
<evidence type="ECO:0000313" key="5">
    <source>
        <dbReference type="Proteomes" id="UP000001933"/>
    </source>
</evidence>
<dbReference type="EMBL" id="CP000252">
    <property type="protein sequence ID" value="ABC76034.1"/>
    <property type="molecule type" value="Genomic_DNA"/>
</dbReference>
<organism evidence="4 5">
    <name type="scientific">Syntrophus aciditrophicus (strain SB)</name>
    <dbReference type="NCBI Taxonomy" id="56780"/>
    <lineage>
        <taxon>Bacteria</taxon>
        <taxon>Pseudomonadati</taxon>
        <taxon>Thermodesulfobacteriota</taxon>
        <taxon>Syntrophia</taxon>
        <taxon>Syntrophales</taxon>
        <taxon>Syntrophaceae</taxon>
        <taxon>Syntrophus</taxon>
    </lineage>
</organism>
<evidence type="ECO:0000256" key="2">
    <source>
        <dbReference type="ARBA" id="ARBA00022737"/>
    </source>
</evidence>